<dbReference type="InterPro" id="IPR010921">
    <property type="entry name" value="Trp_repressor/repl_initiator"/>
</dbReference>
<proteinExistence type="predicted"/>
<reference evidence="1 2" key="1">
    <citation type="submission" date="2024-04" db="EMBL/GenBank/DDBJ databases">
        <title>Dissimilatory iodate-reducing microorganisms contribute to the enrichment of iodine in groundwater.</title>
        <authorList>
            <person name="Jiang Z."/>
        </authorList>
    </citation>
    <scope>NUCLEOTIDE SEQUENCE [LARGE SCALE GENOMIC DNA]</scope>
    <source>
        <strain evidence="1 2">NCP973</strain>
    </source>
</reference>
<dbReference type="SUPFAM" id="SSF48295">
    <property type="entry name" value="TrpR-like"/>
    <property type="match status" value="1"/>
</dbReference>
<dbReference type="RefSeq" id="WP_341743360.1">
    <property type="nucleotide sequence ID" value="NZ_CP151406.1"/>
</dbReference>
<sequence>MPFQVGATIPLLSMEIQKPSRRRRHHPEEFKLAVIEACCEPGASVAGIAMANGVNANQVRRWMRERGIEPPTRRVAMPVLEATPAPAFVQLPMAPAMPTLGDIRIEVRRGNTAIKVEWPVQASGDCAAWLRDWLR</sequence>
<dbReference type="Pfam" id="PF01527">
    <property type="entry name" value="HTH_Tnp_1"/>
    <property type="match status" value="1"/>
</dbReference>
<dbReference type="Proteomes" id="UP001479520">
    <property type="component" value="Chromosome"/>
</dbReference>
<dbReference type="EMBL" id="CP151406">
    <property type="protein sequence ID" value="WZJ20783.1"/>
    <property type="molecule type" value="Genomic_DNA"/>
</dbReference>
<organism evidence="1 2">
    <name type="scientific">Azonexus hydrophilus</name>
    <dbReference type="NCBI Taxonomy" id="418702"/>
    <lineage>
        <taxon>Bacteria</taxon>
        <taxon>Pseudomonadati</taxon>
        <taxon>Pseudomonadota</taxon>
        <taxon>Betaproteobacteria</taxon>
        <taxon>Rhodocyclales</taxon>
        <taxon>Azonexaceae</taxon>
        <taxon>Azonexus</taxon>
    </lineage>
</organism>
<evidence type="ECO:0000313" key="2">
    <source>
        <dbReference type="Proteomes" id="UP001479520"/>
    </source>
</evidence>
<accession>A0ABZ2XDR7</accession>
<dbReference type="InterPro" id="IPR002514">
    <property type="entry name" value="Transposase_8"/>
</dbReference>
<gene>
    <name evidence="1" type="ORF">AADV58_12590</name>
</gene>
<evidence type="ECO:0000313" key="1">
    <source>
        <dbReference type="EMBL" id="WZJ20783.1"/>
    </source>
</evidence>
<keyword evidence="2" id="KW-1185">Reference proteome</keyword>
<name>A0ABZ2XDR7_9RHOO</name>
<protein>
    <submittedName>
        <fullName evidence="1">Transposase</fullName>
    </submittedName>
</protein>